<dbReference type="EMBL" id="QXTE01000131">
    <property type="protein sequence ID" value="TFK04634.1"/>
    <property type="molecule type" value="Genomic_DNA"/>
</dbReference>
<dbReference type="AlphaFoldDB" id="A0A4D9EDK0"/>
<reference evidence="1 2" key="2">
    <citation type="submission" date="2019-04" db="EMBL/GenBank/DDBJ databases">
        <title>The genome sequence of big-headed turtle.</title>
        <authorList>
            <person name="Gong S."/>
        </authorList>
    </citation>
    <scope>NUCLEOTIDE SEQUENCE [LARGE SCALE GENOMIC DNA]</scope>
    <source>
        <strain evidence="1">DO16091913</strain>
        <tissue evidence="1">Muscle</tissue>
    </source>
</reference>
<dbReference type="OrthoDB" id="10031548at2759"/>
<evidence type="ECO:0000313" key="2">
    <source>
        <dbReference type="Proteomes" id="UP000297703"/>
    </source>
</evidence>
<dbReference type="Proteomes" id="UP000297703">
    <property type="component" value="Unassembled WGS sequence"/>
</dbReference>
<name>A0A4D9EDK0_9SAUR</name>
<reference evidence="1 2" key="1">
    <citation type="submission" date="2019-04" db="EMBL/GenBank/DDBJ databases">
        <title>Draft genome of the big-headed turtle Platysternon megacephalum.</title>
        <authorList>
            <person name="Gong S."/>
        </authorList>
    </citation>
    <scope>NUCLEOTIDE SEQUENCE [LARGE SCALE GENOMIC DNA]</scope>
    <source>
        <strain evidence="1">DO16091913</strain>
        <tissue evidence="1">Muscle</tissue>
    </source>
</reference>
<keyword evidence="2" id="KW-1185">Reference proteome</keyword>
<dbReference type="InterPro" id="IPR011989">
    <property type="entry name" value="ARM-like"/>
</dbReference>
<comment type="caution">
    <text evidence="1">The sequence shown here is derived from an EMBL/GenBank/DDBJ whole genome shotgun (WGS) entry which is preliminary data.</text>
</comment>
<protein>
    <submittedName>
        <fullName evidence="1">Protein HEATR9</fullName>
    </submittedName>
</protein>
<accession>A0A4D9EDK0</accession>
<dbReference type="InterPro" id="IPR052873">
    <property type="entry name" value="HEATR9"/>
</dbReference>
<sequence>MMEKKKPDFLLSKLLKSIHSLYPEKIKWKDTDPGIKMLQLERIKELTESLASSVEQEQIYAAQALGCLRITDEFVLSALRNTLQVCRSQPVRYEVTRTLVLFGCLDAAVVKELIRHLKKGSPTQRKDLLTALAVALHAWAAGPESKVTAPAETGPKGSGSAFSRCQYRQPQYEMKHNQHHCSSFLSQWSVVGAQSRLIGTLEQLAASQDRTDDSVLLAATCLVYLDASNPAALEALLRCLTQENMKKKMQALLMLVKHVNVVSADIIQALIDQLRHSPVCKHRADAANLLSTIGLEPIRRDGLEEEVFQLLVEKLHQEPFLVVRQTVAMTAAALQMKGRIWDIVEKQLKEKSEVSRRQAVVSLGVLGLRNKHVFFTLLEMLEVDSSPAVCIQVIRTFCTLGMNNTHVLKTLVLKEQTDGALARECVKALKILQKLPGARRGLEHQISQLS</sequence>
<proteinExistence type="predicted"/>
<organism evidence="1 2">
    <name type="scientific">Platysternon megacephalum</name>
    <name type="common">big-headed turtle</name>
    <dbReference type="NCBI Taxonomy" id="55544"/>
    <lineage>
        <taxon>Eukaryota</taxon>
        <taxon>Metazoa</taxon>
        <taxon>Chordata</taxon>
        <taxon>Craniata</taxon>
        <taxon>Vertebrata</taxon>
        <taxon>Euteleostomi</taxon>
        <taxon>Archelosauria</taxon>
        <taxon>Testudinata</taxon>
        <taxon>Testudines</taxon>
        <taxon>Cryptodira</taxon>
        <taxon>Durocryptodira</taxon>
        <taxon>Testudinoidea</taxon>
        <taxon>Platysternidae</taxon>
        <taxon>Platysternon</taxon>
    </lineage>
</organism>
<dbReference type="SUPFAM" id="SSF48371">
    <property type="entry name" value="ARM repeat"/>
    <property type="match status" value="2"/>
</dbReference>
<dbReference type="PANTHER" id="PTHR38323">
    <property type="entry name" value="PROTEIN HEATR9"/>
    <property type="match status" value="1"/>
</dbReference>
<dbReference type="InterPro" id="IPR016024">
    <property type="entry name" value="ARM-type_fold"/>
</dbReference>
<dbReference type="PANTHER" id="PTHR38323:SF1">
    <property type="entry name" value="PROTEIN HEATR9"/>
    <property type="match status" value="1"/>
</dbReference>
<dbReference type="Gene3D" id="1.25.10.10">
    <property type="entry name" value="Leucine-rich Repeat Variant"/>
    <property type="match status" value="2"/>
</dbReference>
<evidence type="ECO:0000313" key="1">
    <source>
        <dbReference type="EMBL" id="TFK04634.1"/>
    </source>
</evidence>
<gene>
    <name evidence="1" type="ORF">DR999_PMT12852</name>
</gene>